<dbReference type="Gene3D" id="1.20.58.1070">
    <property type="match status" value="1"/>
</dbReference>
<feature type="region of interest" description="Disordered" evidence="2">
    <location>
        <begin position="212"/>
        <end position="233"/>
    </location>
</feature>
<dbReference type="OrthoDB" id="428895at2759"/>
<organism evidence="3 4">
    <name type="scientific">Ophiocordyceps polyrhachis-furcata BCC 54312</name>
    <dbReference type="NCBI Taxonomy" id="1330021"/>
    <lineage>
        <taxon>Eukaryota</taxon>
        <taxon>Fungi</taxon>
        <taxon>Dikarya</taxon>
        <taxon>Ascomycota</taxon>
        <taxon>Pezizomycotina</taxon>
        <taxon>Sordariomycetes</taxon>
        <taxon>Hypocreomycetidae</taxon>
        <taxon>Hypocreales</taxon>
        <taxon>Ophiocordycipitaceae</taxon>
        <taxon>Ophiocordyceps</taxon>
    </lineage>
</organism>
<dbReference type="PANTHER" id="PTHR12794:SF0">
    <property type="entry name" value="GEM-ASSOCIATED PROTEIN 2"/>
    <property type="match status" value="1"/>
</dbReference>
<gene>
    <name evidence="3" type="ORF">L249_0759</name>
</gene>
<protein>
    <submittedName>
        <fullName evidence="3">Uncharacterized protein</fullName>
    </submittedName>
</protein>
<feature type="region of interest" description="Disordered" evidence="2">
    <location>
        <begin position="111"/>
        <end position="183"/>
    </location>
</feature>
<proteinExistence type="inferred from homology"/>
<comment type="caution">
    <text evidence="3">The sequence shown here is derived from an EMBL/GenBank/DDBJ whole genome shotgun (WGS) entry which is preliminary data.</text>
</comment>
<evidence type="ECO:0000313" key="3">
    <source>
        <dbReference type="EMBL" id="RCI12234.1"/>
    </source>
</evidence>
<accession>A0A367LCT2</accession>
<feature type="compositionally biased region" description="Basic and acidic residues" evidence="2">
    <location>
        <begin position="349"/>
        <end position="367"/>
    </location>
</feature>
<dbReference type="Pfam" id="PF04938">
    <property type="entry name" value="SIP1"/>
    <property type="match status" value="1"/>
</dbReference>
<feature type="compositionally biased region" description="Acidic residues" evidence="2">
    <location>
        <begin position="12"/>
        <end position="22"/>
    </location>
</feature>
<dbReference type="EMBL" id="LKCN02000007">
    <property type="protein sequence ID" value="RCI12234.1"/>
    <property type="molecule type" value="Genomic_DNA"/>
</dbReference>
<dbReference type="GO" id="GO:0000387">
    <property type="term" value="P:spliceosomal snRNP assembly"/>
    <property type="evidence" value="ECO:0007669"/>
    <property type="project" value="InterPro"/>
</dbReference>
<evidence type="ECO:0000256" key="2">
    <source>
        <dbReference type="SAM" id="MobiDB-lite"/>
    </source>
</evidence>
<dbReference type="PANTHER" id="PTHR12794">
    <property type="entry name" value="GEMIN2"/>
    <property type="match status" value="1"/>
</dbReference>
<evidence type="ECO:0000313" key="4">
    <source>
        <dbReference type="Proteomes" id="UP000253664"/>
    </source>
</evidence>
<dbReference type="InterPro" id="IPR035426">
    <property type="entry name" value="Gemin2/Brr1"/>
</dbReference>
<dbReference type="GO" id="GO:0005634">
    <property type="term" value="C:nucleus"/>
    <property type="evidence" value="ECO:0007669"/>
    <property type="project" value="TreeGrafter"/>
</dbReference>
<comment type="similarity">
    <text evidence="1">Belongs to the gemin-2 family.</text>
</comment>
<feature type="region of interest" description="Disordered" evidence="2">
    <location>
        <begin position="1"/>
        <end position="32"/>
    </location>
</feature>
<reference evidence="3 4" key="1">
    <citation type="journal article" date="2015" name="BMC Genomics">
        <title>Insights from the genome of Ophiocordyceps polyrhachis-furcata to pathogenicity and host specificity in insect fungi.</title>
        <authorList>
            <person name="Wichadakul D."/>
            <person name="Kobmoo N."/>
            <person name="Ingsriswang S."/>
            <person name="Tangphatsornruang S."/>
            <person name="Chantasingh D."/>
            <person name="Luangsa-ard J.J."/>
            <person name="Eurwilaichitr L."/>
        </authorList>
    </citation>
    <scope>NUCLEOTIDE SEQUENCE [LARGE SCALE GENOMIC DNA]</scope>
    <source>
        <strain evidence="3 4">BCC 54312</strain>
    </source>
</reference>
<dbReference type="AlphaFoldDB" id="A0A367LCT2"/>
<evidence type="ECO:0000256" key="1">
    <source>
        <dbReference type="ARBA" id="ARBA00025758"/>
    </source>
</evidence>
<sequence length="467" mass="51098">MSAPAAKRARDDDDDDDDDDGECNFSYSSYDGKAPKRAKLLTGARPRHHHQSAAIDPTWGQKYVFSGAADVSTIPYGEEADFEDDSEAVAYLRAVRCEASGLPHLKVAPVVEIGPQLPDELRPTDELGDDDNDDDDDDDDDDGGGGHEKSTASDEEPCYPSAYYDDGAYVAEPGGEDAHDDNDPFDTEFYHAYFASLLTRYLGMRRVLHAQPPSDAASRLPPSRPTSVGPGRHGLQQWSDLIRTADPLPLQLALMTKRTVLRLLRLFSDGPFLGRGLSLTQRTSRWLWALLARLPPPGELNHYEFSCVRDLGLRAVYLGTSDAEAAALRALRENGIAKTLDGPSSSDGDSLHNDDHDHDHDHDHDPFVDDTASPQSNKPETRNDTESVEMDLSSDNEADALQAAKTALLSRLEADHTPSASKSPPRPAANEAALALNKRATLNMLLTVTGEYYGQRDLLDFRDPFGS</sequence>
<feature type="compositionally biased region" description="Acidic residues" evidence="2">
    <location>
        <begin position="174"/>
        <end position="183"/>
    </location>
</feature>
<dbReference type="Proteomes" id="UP000253664">
    <property type="component" value="Unassembled WGS sequence"/>
</dbReference>
<name>A0A367LCT2_9HYPO</name>
<feature type="region of interest" description="Disordered" evidence="2">
    <location>
        <begin position="339"/>
        <end position="392"/>
    </location>
</feature>
<feature type="compositionally biased region" description="Acidic residues" evidence="2">
    <location>
        <begin position="126"/>
        <end position="143"/>
    </location>
</feature>
<dbReference type="GO" id="GO:0032797">
    <property type="term" value="C:SMN complex"/>
    <property type="evidence" value="ECO:0007669"/>
    <property type="project" value="TreeGrafter"/>
</dbReference>
<keyword evidence="4" id="KW-1185">Reference proteome</keyword>